<evidence type="ECO:0000313" key="3">
    <source>
        <dbReference type="EMBL" id="QDU69800.1"/>
    </source>
</evidence>
<dbReference type="InterPro" id="IPR000192">
    <property type="entry name" value="Aminotrans_V_dom"/>
</dbReference>
<dbReference type="InterPro" id="IPR015422">
    <property type="entry name" value="PyrdxlP-dep_Trfase_small"/>
</dbReference>
<dbReference type="GO" id="GO:0045439">
    <property type="term" value="F:isopenicillin-N epimerase activity"/>
    <property type="evidence" value="ECO:0007669"/>
    <property type="project" value="UniProtKB-EC"/>
</dbReference>
<dbReference type="KEGG" id="pbap:Pla133_49220"/>
<accession>A0A518BS58</accession>
<keyword evidence="3" id="KW-0413">Isomerase</keyword>
<proteinExistence type="predicted"/>
<feature type="domain" description="Aminotransferase class V" evidence="2">
    <location>
        <begin position="47"/>
        <end position="326"/>
    </location>
</feature>
<dbReference type="PANTHER" id="PTHR43092:SF2">
    <property type="entry name" value="HERCYNYLCYSTEINE SULFOXIDE LYASE"/>
    <property type="match status" value="1"/>
</dbReference>
<dbReference type="EMBL" id="CP036287">
    <property type="protein sequence ID" value="QDU69800.1"/>
    <property type="molecule type" value="Genomic_DNA"/>
</dbReference>
<evidence type="ECO:0000256" key="1">
    <source>
        <dbReference type="ARBA" id="ARBA00022898"/>
    </source>
</evidence>
<evidence type="ECO:0000259" key="2">
    <source>
        <dbReference type="Pfam" id="PF00266"/>
    </source>
</evidence>
<dbReference type="Proteomes" id="UP000316921">
    <property type="component" value="Chromosome"/>
</dbReference>
<dbReference type="RefSeq" id="WP_145070042.1">
    <property type="nucleotide sequence ID" value="NZ_CP036287.1"/>
</dbReference>
<dbReference type="Pfam" id="PF00266">
    <property type="entry name" value="Aminotran_5"/>
    <property type="match status" value="1"/>
</dbReference>
<dbReference type="EC" id="5.1.1.17" evidence="3"/>
<reference evidence="3 4" key="1">
    <citation type="submission" date="2019-02" db="EMBL/GenBank/DDBJ databases">
        <title>Deep-cultivation of Planctomycetes and their phenomic and genomic characterization uncovers novel biology.</title>
        <authorList>
            <person name="Wiegand S."/>
            <person name="Jogler M."/>
            <person name="Boedeker C."/>
            <person name="Pinto D."/>
            <person name="Vollmers J."/>
            <person name="Rivas-Marin E."/>
            <person name="Kohn T."/>
            <person name="Peeters S.H."/>
            <person name="Heuer A."/>
            <person name="Rast P."/>
            <person name="Oberbeckmann S."/>
            <person name="Bunk B."/>
            <person name="Jeske O."/>
            <person name="Meyerdierks A."/>
            <person name="Storesund J.E."/>
            <person name="Kallscheuer N."/>
            <person name="Luecker S."/>
            <person name="Lage O.M."/>
            <person name="Pohl T."/>
            <person name="Merkel B.J."/>
            <person name="Hornburger P."/>
            <person name="Mueller R.-W."/>
            <person name="Bruemmer F."/>
            <person name="Labrenz M."/>
            <person name="Spormann A.M."/>
            <person name="Op den Camp H."/>
            <person name="Overmann J."/>
            <person name="Amann R."/>
            <person name="Jetten M.S.M."/>
            <person name="Mascher T."/>
            <person name="Medema M.H."/>
            <person name="Devos D.P."/>
            <person name="Kaster A.-K."/>
            <person name="Ovreas L."/>
            <person name="Rohde M."/>
            <person name="Galperin M.Y."/>
            <person name="Jogler C."/>
        </authorList>
    </citation>
    <scope>NUCLEOTIDE SEQUENCE [LARGE SCALE GENOMIC DNA]</scope>
    <source>
        <strain evidence="3 4">Pla133</strain>
    </source>
</reference>
<sequence length="398" mass="43758">MPGSAHARHWPLDPEVDFLNHGSFGASPRVVLAEQQTWRERMEAGPVKFFARDLEGLLDQVRAVLGPFLGADPDDLALVPNATVGINTILRSMELEPGDELLVTDQEYNASANVLRYVAERAGATVRMVELPFPIASPGDVVQRVLDAVTPATRLLLIDHVTSQTGLIMPVEELVTVLRARGVETLIDGAHAPGMVPLDLDSLGAAYYTGNAHKWLCAPKGSAILHVRRDLQHRVRPLAISHGANSTREDRSRFRIEADWIGTVDPTPWLATPCAIEFLRGLLPGGFRELRAHNRSLVLEGRRLLCEVLEIEPPAPDSMIGSTASVPLPDSHDGRYDQGLWVDPLHRTLVARGIEVPIMAWPKPPRRLLRISGQVYNTPEQYVRLAEELAGLLSSARV</sequence>
<keyword evidence="1" id="KW-0663">Pyridoxal phosphate</keyword>
<keyword evidence="4" id="KW-1185">Reference proteome</keyword>
<protein>
    <submittedName>
        <fullName evidence="3">Isopenicillin N epimerase</fullName>
        <ecNumber evidence="3">5.1.1.17</ecNumber>
    </submittedName>
</protein>
<dbReference type="Gene3D" id="3.40.640.10">
    <property type="entry name" value="Type I PLP-dependent aspartate aminotransferase-like (Major domain)"/>
    <property type="match status" value="1"/>
</dbReference>
<dbReference type="Gene3D" id="3.90.1150.10">
    <property type="entry name" value="Aspartate Aminotransferase, domain 1"/>
    <property type="match status" value="1"/>
</dbReference>
<name>A0A518BS58_9BACT</name>
<dbReference type="InterPro" id="IPR015424">
    <property type="entry name" value="PyrdxlP-dep_Trfase"/>
</dbReference>
<dbReference type="PANTHER" id="PTHR43092">
    <property type="entry name" value="L-CYSTEINE DESULFHYDRASE"/>
    <property type="match status" value="1"/>
</dbReference>
<dbReference type="InterPro" id="IPR015421">
    <property type="entry name" value="PyrdxlP-dep_Trfase_major"/>
</dbReference>
<gene>
    <name evidence="3" type="primary">cefD_3</name>
    <name evidence="3" type="ORF">Pla133_49220</name>
</gene>
<dbReference type="AlphaFoldDB" id="A0A518BS58"/>
<evidence type="ECO:0000313" key="4">
    <source>
        <dbReference type="Proteomes" id="UP000316921"/>
    </source>
</evidence>
<organism evidence="3 4">
    <name type="scientific">Engelhardtia mirabilis</name>
    <dbReference type="NCBI Taxonomy" id="2528011"/>
    <lineage>
        <taxon>Bacteria</taxon>
        <taxon>Pseudomonadati</taxon>
        <taxon>Planctomycetota</taxon>
        <taxon>Planctomycetia</taxon>
        <taxon>Planctomycetia incertae sedis</taxon>
        <taxon>Engelhardtia</taxon>
    </lineage>
</organism>
<dbReference type="SUPFAM" id="SSF53383">
    <property type="entry name" value="PLP-dependent transferases"/>
    <property type="match status" value="1"/>
</dbReference>